<comment type="caution">
    <text evidence="1">The sequence shown here is derived from an EMBL/GenBank/DDBJ whole genome shotgun (WGS) entry which is preliminary data.</text>
</comment>
<evidence type="ECO:0000313" key="1">
    <source>
        <dbReference type="EMBL" id="KAJ7613388.1"/>
    </source>
</evidence>
<dbReference type="EMBL" id="JARKIF010000028">
    <property type="protein sequence ID" value="KAJ7613388.1"/>
    <property type="molecule type" value="Genomic_DNA"/>
</dbReference>
<dbReference type="Proteomes" id="UP001221142">
    <property type="component" value="Unassembled WGS sequence"/>
</dbReference>
<organism evidence="1 2">
    <name type="scientific">Roridomyces roridus</name>
    <dbReference type="NCBI Taxonomy" id="1738132"/>
    <lineage>
        <taxon>Eukaryota</taxon>
        <taxon>Fungi</taxon>
        <taxon>Dikarya</taxon>
        <taxon>Basidiomycota</taxon>
        <taxon>Agaricomycotina</taxon>
        <taxon>Agaricomycetes</taxon>
        <taxon>Agaricomycetidae</taxon>
        <taxon>Agaricales</taxon>
        <taxon>Marasmiineae</taxon>
        <taxon>Mycenaceae</taxon>
        <taxon>Roridomyces</taxon>
    </lineage>
</organism>
<keyword evidence="2" id="KW-1185">Reference proteome</keyword>
<evidence type="ECO:0000313" key="2">
    <source>
        <dbReference type="Proteomes" id="UP001221142"/>
    </source>
</evidence>
<reference evidence="1" key="1">
    <citation type="submission" date="2023-03" db="EMBL/GenBank/DDBJ databases">
        <title>Massive genome expansion in bonnet fungi (Mycena s.s.) driven by repeated elements and novel gene families across ecological guilds.</title>
        <authorList>
            <consortium name="Lawrence Berkeley National Laboratory"/>
            <person name="Harder C.B."/>
            <person name="Miyauchi S."/>
            <person name="Viragh M."/>
            <person name="Kuo A."/>
            <person name="Thoen E."/>
            <person name="Andreopoulos B."/>
            <person name="Lu D."/>
            <person name="Skrede I."/>
            <person name="Drula E."/>
            <person name="Henrissat B."/>
            <person name="Morin E."/>
            <person name="Kohler A."/>
            <person name="Barry K."/>
            <person name="LaButti K."/>
            <person name="Morin E."/>
            <person name="Salamov A."/>
            <person name="Lipzen A."/>
            <person name="Mereny Z."/>
            <person name="Hegedus B."/>
            <person name="Baldrian P."/>
            <person name="Stursova M."/>
            <person name="Weitz H."/>
            <person name="Taylor A."/>
            <person name="Grigoriev I.V."/>
            <person name="Nagy L.G."/>
            <person name="Martin F."/>
            <person name="Kauserud H."/>
        </authorList>
    </citation>
    <scope>NUCLEOTIDE SEQUENCE</scope>
    <source>
        <strain evidence="1">9284</strain>
    </source>
</reference>
<gene>
    <name evidence="1" type="ORF">FB45DRAFT_874347</name>
</gene>
<dbReference type="AlphaFoldDB" id="A0AAD7B8L6"/>
<name>A0AAD7B8L6_9AGAR</name>
<accession>A0AAD7B8L6</accession>
<protein>
    <submittedName>
        <fullName evidence="1">Uncharacterized protein</fullName>
    </submittedName>
</protein>
<proteinExistence type="predicted"/>
<sequence length="115" mass="12414">MHKPVSKFGLAGGDKLACQANKLACAPISRAGAGDHTKIPAPARHKPVCAGASQFDPPKKMSMRKLNSPFDSALEHAGGAIHRFFFGSVKRHIVYRISLSTAVYQGPRHRVIVLQ</sequence>